<evidence type="ECO:0000256" key="1">
    <source>
        <dbReference type="SAM" id="MobiDB-lite"/>
    </source>
</evidence>
<organism evidence="2">
    <name type="scientific">Ganoderma boninense</name>
    <dbReference type="NCBI Taxonomy" id="34458"/>
    <lineage>
        <taxon>Eukaryota</taxon>
        <taxon>Fungi</taxon>
        <taxon>Dikarya</taxon>
        <taxon>Basidiomycota</taxon>
        <taxon>Agaricomycotina</taxon>
        <taxon>Agaricomycetes</taxon>
        <taxon>Polyporales</taxon>
        <taxon>Polyporaceae</taxon>
        <taxon>Ganoderma</taxon>
    </lineage>
</organism>
<gene>
    <name evidence="2" type="primary">I1S054</name>
</gene>
<feature type="compositionally biased region" description="Low complexity" evidence="1">
    <location>
        <begin position="372"/>
        <end position="397"/>
    </location>
</feature>
<proteinExistence type="predicted"/>
<sequence>MPPIASLNHRYHPYEEAGNGRSTPALSRSSVDENRSPNNENLHLSSSPFTTQSLNVEGPRVGSGLRHWSSGSTTSIGGSYSTGINDSIFSDERHAIPDPSRSKADRLLEQHDLWDHKDQVYHFVELPAHDREVVLYAHILKLQSDLSAQSQSFDKFRTQVFELTKYVSGNWVPSKVQEALLSQLIGHWLIKPLSTYDKIYERVKTFVHLRAEWLHLGVYITDPVARFAVDKFLMKVAAEMKGTFRKEIMASIKESKPLDAFARGMIEKYHCPVQPKEPPRDILAALVFLRSLAAEFKAVSTQAAPNDTTVATKYWRRVESALTDLYKPQKNGEERATDPRWKFWEDTVINADRMKYNGGAGTTDATLREALAGSSSTQGPSASTSAQSGAAGPSSAGSSMDAAPMFSLYGASAMPVDIPSYAMDSNVELHTLGDVASAIEKNL</sequence>
<evidence type="ECO:0000313" key="2">
    <source>
        <dbReference type="EMBL" id="VWO97024.1"/>
    </source>
</evidence>
<dbReference type="EMBL" id="LR726077">
    <property type="protein sequence ID" value="VWO97024.1"/>
    <property type="molecule type" value="Genomic_DNA"/>
</dbReference>
<reference evidence="2" key="1">
    <citation type="submission" date="2019-10" db="EMBL/GenBank/DDBJ databases">
        <authorList>
            <person name="Nor Muhammad N."/>
        </authorList>
    </citation>
    <scope>NUCLEOTIDE SEQUENCE</scope>
</reference>
<protein>
    <submittedName>
        <fullName evidence="2">N/A</fullName>
    </submittedName>
</protein>
<feature type="compositionally biased region" description="Polar residues" evidence="1">
    <location>
        <begin position="20"/>
        <end position="29"/>
    </location>
</feature>
<feature type="region of interest" description="Disordered" evidence="1">
    <location>
        <begin position="1"/>
        <end position="73"/>
    </location>
</feature>
<feature type="compositionally biased region" description="Polar residues" evidence="1">
    <location>
        <begin position="36"/>
        <end position="55"/>
    </location>
</feature>
<name>A0A5K1JXZ2_9APHY</name>
<dbReference type="AlphaFoldDB" id="A0A5K1JXZ2"/>
<feature type="region of interest" description="Disordered" evidence="1">
    <location>
        <begin position="371"/>
        <end position="397"/>
    </location>
</feature>
<accession>A0A5K1JXZ2</accession>